<dbReference type="Gene3D" id="3.40.1030.10">
    <property type="entry name" value="Nucleoside phosphorylase/phosphoribosyltransferase catalytic domain"/>
    <property type="match status" value="1"/>
</dbReference>
<comment type="caution">
    <text evidence="5">The sequence shown here is derived from an EMBL/GenBank/DDBJ whole genome shotgun (WGS) entry which is preliminary data.</text>
</comment>
<organism evidence="5 6">
    <name type="scientific">Fertoeibacter niger</name>
    <dbReference type="NCBI Taxonomy" id="2656921"/>
    <lineage>
        <taxon>Bacteria</taxon>
        <taxon>Pseudomonadati</taxon>
        <taxon>Pseudomonadota</taxon>
        <taxon>Alphaproteobacteria</taxon>
        <taxon>Rhodobacterales</taxon>
        <taxon>Paracoccaceae</taxon>
        <taxon>Fertoeibacter</taxon>
    </lineage>
</organism>
<dbReference type="PANTHER" id="PTHR43285">
    <property type="entry name" value="ANTHRANILATE PHOSPHORIBOSYLTRANSFERASE"/>
    <property type="match status" value="1"/>
</dbReference>
<accession>A0A8X8H0T0</accession>
<dbReference type="InterPro" id="IPR000312">
    <property type="entry name" value="Glycosyl_Trfase_fam3"/>
</dbReference>
<keyword evidence="6" id="KW-1185">Reference proteome</keyword>
<dbReference type="SUPFAM" id="SSF52418">
    <property type="entry name" value="Nucleoside phosphorylase/phosphoribosyltransferase catalytic domain"/>
    <property type="match status" value="1"/>
</dbReference>
<dbReference type="GO" id="GO:0004048">
    <property type="term" value="F:anthranilate phosphoribosyltransferase activity"/>
    <property type="evidence" value="ECO:0007669"/>
    <property type="project" value="InterPro"/>
</dbReference>
<evidence type="ECO:0000256" key="2">
    <source>
        <dbReference type="ARBA" id="ARBA00022679"/>
    </source>
</evidence>
<evidence type="ECO:0000259" key="4">
    <source>
        <dbReference type="Pfam" id="PF00591"/>
    </source>
</evidence>
<evidence type="ECO:0000313" key="5">
    <source>
        <dbReference type="EMBL" id="NUB45448.1"/>
    </source>
</evidence>
<keyword evidence="3" id="KW-0822">Tryptophan biosynthesis</keyword>
<dbReference type="PANTHER" id="PTHR43285:SF2">
    <property type="entry name" value="ANTHRANILATE PHOSPHORIBOSYLTRANSFERASE"/>
    <property type="match status" value="1"/>
</dbReference>
<dbReference type="EMBL" id="WHUT02000008">
    <property type="protein sequence ID" value="NUB45448.1"/>
    <property type="molecule type" value="Genomic_DNA"/>
</dbReference>
<sequence length="347" mass="35797">MTPDQTAAALIAGRTPTEDAMFAYWQATDEGLRPKAETVAILAALSAAPSDPDMMRSFVRYIRQTYPPVALPSAGDAVNIVGTGGGRSTFNISTTAAFVAAAAGVKVLKSGSSAYSSSVGSGDILNALGLARAPSDAFTDAMLSETGLAFAAPQRYAPVCKRLAIAALPLDFKVIGRFVNTLGPLICPYDMRAHVIGVSSLRLFGQLHQIAQLLAVPALLVHSDLGVDEFLSIGTNSWLWAQDEQARLQNASALGLGQGSLDDLAGGDLSHNIAMMTAILKGQGNRTSTETVALNAGAALFAGGVAHDLAQGTRLALECLADGAPFAKLEQAQAFARAAAADLGRVA</sequence>
<keyword evidence="3" id="KW-0028">Amino-acid biosynthesis</keyword>
<proteinExistence type="predicted"/>
<evidence type="ECO:0000256" key="1">
    <source>
        <dbReference type="ARBA" id="ARBA00022676"/>
    </source>
</evidence>
<dbReference type="AlphaFoldDB" id="A0A8X8H0T0"/>
<keyword evidence="1" id="KW-0328">Glycosyltransferase</keyword>
<dbReference type="GO" id="GO:0000162">
    <property type="term" value="P:L-tryptophan biosynthetic process"/>
    <property type="evidence" value="ECO:0007669"/>
    <property type="project" value="UniProtKB-KW"/>
</dbReference>
<dbReference type="InterPro" id="IPR005940">
    <property type="entry name" value="Anthranilate_Pribosyl_Tfrase"/>
</dbReference>
<evidence type="ECO:0000256" key="3">
    <source>
        <dbReference type="ARBA" id="ARBA00022822"/>
    </source>
</evidence>
<dbReference type="Gene3D" id="1.20.970.10">
    <property type="entry name" value="Transferase, Pyrimidine Nucleoside Phosphorylase, Chain C"/>
    <property type="match status" value="1"/>
</dbReference>
<dbReference type="Proteomes" id="UP000484076">
    <property type="component" value="Unassembled WGS sequence"/>
</dbReference>
<reference evidence="5" key="1">
    <citation type="submission" date="2020-05" db="EMBL/GenBank/DDBJ databases">
        <title>Fertoebacter nigrum gen. nov., sp. nov., a new member of the family Rhodobacteraceae.</title>
        <authorList>
            <person name="Szuroczki S."/>
            <person name="Abbaszade G."/>
            <person name="Buni D."/>
            <person name="Schumann P."/>
            <person name="Toth E."/>
        </authorList>
    </citation>
    <scope>NUCLEOTIDE SEQUENCE</scope>
    <source>
        <strain evidence="5">RG-N-1a</strain>
    </source>
</reference>
<dbReference type="GO" id="GO:0005829">
    <property type="term" value="C:cytosol"/>
    <property type="evidence" value="ECO:0007669"/>
    <property type="project" value="TreeGrafter"/>
</dbReference>
<dbReference type="InterPro" id="IPR035902">
    <property type="entry name" value="Nuc_phospho_transferase"/>
</dbReference>
<gene>
    <name evidence="5" type="ORF">GEU84_013700</name>
</gene>
<protein>
    <recommendedName>
        <fullName evidence="4">Glycosyl transferase family 3 domain-containing protein</fullName>
    </recommendedName>
</protein>
<name>A0A8X8H0T0_9RHOB</name>
<feature type="domain" description="Glycosyl transferase family 3" evidence="4">
    <location>
        <begin position="76"/>
        <end position="324"/>
    </location>
</feature>
<evidence type="ECO:0000313" key="6">
    <source>
        <dbReference type="Proteomes" id="UP000484076"/>
    </source>
</evidence>
<dbReference type="Pfam" id="PF00591">
    <property type="entry name" value="Glycos_transf_3"/>
    <property type="match status" value="1"/>
</dbReference>
<keyword evidence="3" id="KW-0057">Aromatic amino acid biosynthesis</keyword>
<keyword evidence="2" id="KW-0808">Transferase</keyword>
<dbReference type="RefSeq" id="WP_152827032.1">
    <property type="nucleotide sequence ID" value="NZ_WHUT02000008.1"/>
</dbReference>